<feature type="transmembrane region" description="Helical" evidence="6">
    <location>
        <begin position="48"/>
        <end position="70"/>
    </location>
</feature>
<dbReference type="InterPro" id="IPR023408">
    <property type="entry name" value="MscS_beta-dom_sf"/>
</dbReference>
<evidence type="ECO:0000313" key="8">
    <source>
        <dbReference type="EMBL" id="ANS78997.1"/>
    </source>
</evidence>
<dbReference type="InterPro" id="IPR045275">
    <property type="entry name" value="MscS_archaea/bacteria_type"/>
</dbReference>
<evidence type="ECO:0000313" key="9">
    <source>
        <dbReference type="Proteomes" id="UP000092482"/>
    </source>
</evidence>
<dbReference type="GO" id="GO:0005886">
    <property type="term" value="C:plasma membrane"/>
    <property type="evidence" value="ECO:0007669"/>
    <property type="project" value="UniProtKB-SubCell"/>
</dbReference>
<keyword evidence="4 6" id="KW-1133">Transmembrane helix</keyword>
<dbReference type="Gene3D" id="3.30.70.100">
    <property type="match status" value="1"/>
</dbReference>
<dbReference type="STRING" id="1758689.SGUI_1601"/>
<reference evidence="8 9" key="1">
    <citation type="submission" date="2016-03" db="EMBL/GenBank/DDBJ databases">
        <title>Shallow-sea hydrothermal system.</title>
        <authorList>
            <person name="Tang K."/>
        </authorList>
    </citation>
    <scope>NUCLEOTIDE SEQUENCE [LARGE SCALE GENOMIC DNA]</scope>
    <source>
        <strain evidence="8 9">JLT9</strain>
    </source>
</reference>
<dbReference type="Pfam" id="PF00924">
    <property type="entry name" value="MS_channel_2nd"/>
    <property type="match status" value="1"/>
</dbReference>
<evidence type="ECO:0000256" key="5">
    <source>
        <dbReference type="ARBA" id="ARBA00023136"/>
    </source>
</evidence>
<dbReference type="Gene3D" id="2.30.30.60">
    <property type="match status" value="1"/>
</dbReference>
<dbReference type="PANTHER" id="PTHR30221:SF20">
    <property type="entry name" value="SMALL-CONDUCTANCE MECHANOSENSITIVE CHANNEL"/>
    <property type="match status" value="1"/>
</dbReference>
<evidence type="ECO:0000256" key="1">
    <source>
        <dbReference type="ARBA" id="ARBA00004651"/>
    </source>
</evidence>
<dbReference type="InterPro" id="IPR010920">
    <property type="entry name" value="LSM_dom_sf"/>
</dbReference>
<keyword evidence="2" id="KW-1003">Cell membrane</keyword>
<dbReference type="InterPro" id="IPR011066">
    <property type="entry name" value="MscS_channel_C_sf"/>
</dbReference>
<dbReference type="SUPFAM" id="SSF82689">
    <property type="entry name" value="Mechanosensitive channel protein MscS (YggB), C-terminal domain"/>
    <property type="match status" value="1"/>
</dbReference>
<dbReference type="KEGG" id="serj:SGUI_1601"/>
<dbReference type="GO" id="GO:0008381">
    <property type="term" value="F:mechanosensitive monoatomic ion channel activity"/>
    <property type="evidence" value="ECO:0007669"/>
    <property type="project" value="InterPro"/>
</dbReference>
<organism evidence="8 9">
    <name type="scientific">Serinicoccus hydrothermalis</name>
    <dbReference type="NCBI Taxonomy" id="1758689"/>
    <lineage>
        <taxon>Bacteria</taxon>
        <taxon>Bacillati</taxon>
        <taxon>Actinomycetota</taxon>
        <taxon>Actinomycetes</taxon>
        <taxon>Micrococcales</taxon>
        <taxon>Ornithinimicrobiaceae</taxon>
        <taxon>Serinicoccus</taxon>
    </lineage>
</organism>
<feature type="transmembrane region" description="Helical" evidence="6">
    <location>
        <begin position="82"/>
        <end position="108"/>
    </location>
</feature>
<dbReference type="Gene3D" id="1.10.287.1260">
    <property type="match status" value="1"/>
</dbReference>
<gene>
    <name evidence="8" type="ORF">SGUI_1601</name>
</gene>
<dbReference type="SUPFAM" id="SSF50182">
    <property type="entry name" value="Sm-like ribonucleoproteins"/>
    <property type="match status" value="1"/>
</dbReference>
<dbReference type="EMBL" id="CP014989">
    <property type="protein sequence ID" value="ANS78997.1"/>
    <property type="molecule type" value="Genomic_DNA"/>
</dbReference>
<sequence>MSLPEITWKGVAVAAAVLVGSVLLGQVVRMAFGRALRWRGRSEESAQVFGRLLGWVVVALGIGIALTVLFPSVRPVNILGGVGIVSIAAGIAFQTVLGNLFAGIVILARDRIQVGDQIALLEQAGTVVEMRLSSTSVRTFDGRLVLVPNGVLHSNLVTVQTGYEHVRSSITIELADDDDLARAQDLAVSTMRALPQVLDEPAPEAFFTAVGTKAVVLELRFWSGARQLETKEATDAVIQAVLGAFADAGIETTSDAVTVDAGPRLQRTLRETFGEQGPA</sequence>
<evidence type="ECO:0000256" key="3">
    <source>
        <dbReference type="ARBA" id="ARBA00022692"/>
    </source>
</evidence>
<accession>A0A1B1NC39</accession>
<feature type="domain" description="Mechanosensitive ion channel MscS" evidence="7">
    <location>
        <begin position="96"/>
        <end position="155"/>
    </location>
</feature>
<proteinExistence type="predicted"/>
<dbReference type="InterPro" id="IPR006685">
    <property type="entry name" value="MscS_channel_2nd"/>
</dbReference>
<comment type="subcellular location">
    <subcellularLocation>
        <location evidence="1">Cell membrane</location>
        <topology evidence="1">Multi-pass membrane protein</topology>
    </subcellularLocation>
</comment>
<feature type="transmembrane region" description="Helical" evidence="6">
    <location>
        <begin position="6"/>
        <end position="28"/>
    </location>
</feature>
<evidence type="ECO:0000256" key="2">
    <source>
        <dbReference type="ARBA" id="ARBA00022475"/>
    </source>
</evidence>
<keyword evidence="9" id="KW-1185">Reference proteome</keyword>
<protein>
    <submittedName>
        <fullName evidence="8">Small-conductance mechanosensitive channel</fullName>
    </submittedName>
</protein>
<dbReference type="Proteomes" id="UP000092482">
    <property type="component" value="Chromosome"/>
</dbReference>
<dbReference type="AlphaFoldDB" id="A0A1B1NC39"/>
<evidence type="ECO:0000256" key="6">
    <source>
        <dbReference type="SAM" id="Phobius"/>
    </source>
</evidence>
<evidence type="ECO:0000259" key="7">
    <source>
        <dbReference type="Pfam" id="PF00924"/>
    </source>
</evidence>
<evidence type="ECO:0000256" key="4">
    <source>
        <dbReference type="ARBA" id="ARBA00022989"/>
    </source>
</evidence>
<name>A0A1B1NC39_9MICO</name>
<keyword evidence="3 6" id="KW-0812">Transmembrane</keyword>
<dbReference type="RefSeq" id="WP_066638565.1">
    <property type="nucleotide sequence ID" value="NZ_CP014989.1"/>
</dbReference>
<dbReference type="PANTHER" id="PTHR30221">
    <property type="entry name" value="SMALL-CONDUCTANCE MECHANOSENSITIVE CHANNEL"/>
    <property type="match status" value="1"/>
</dbReference>
<keyword evidence="5 6" id="KW-0472">Membrane</keyword>